<sequence>MTSSPRFSSSFSLNTFITCTRQSSSLSGLSGASGTPRTNKHILRLYCSAASRRSSTSPSRLSNSDCLLSRSACRFSMAPMEVLTFPISSITTLWKIWNALSRIVRELVIWGSLSVDLTSAKLVWNSLSLASISFNLLRSMVLFTL</sequence>
<protein>
    <submittedName>
        <fullName evidence="1">Uncharacterized protein</fullName>
    </submittedName>
</protein>
<dbReference type="EMBL" id="HBUF01071052">
    <property type="protein sequence ID" value="CAG6629541.1"/>
    <property type="molecule type" value="Transcribed_RNA"/>
</dbReference>
<proteinExistence type="predicted"/>
<name>A0A8D8QCV3_9HEMI</name>
<dbReference type="AlphaFoldDB" id="A0A8D8QCV3"/>
<reference evidence="1" key="1">
    <citation type="submission" date="2021-05" db="EMBL/GenBank/DDBJ databases">
        <authorList>
            <person name="Alioto T."/>
            <person name="Alioto T."/>
            <person name="Gomez Garrido J."/>
        </authorList>
    </citation>
    <scope>NUCLEOTIDE SEQUENCE</scope>
</reference>
<organism evidence="1">
    <name type="scientific">Cacopsylla melanoneura</name>
    <dbReference type="NCBI Taxonomy" id="428564"/>
    <lineage>
        <taxon>Eukaryota</taxon>
        <taxon>Metazoa</taxon>
        <taxon>Ecdysozoa</taxon>
        <taxon>Arthropoda</taxon>
        <taxon>Hexapoda</taxon>
        <taxon>Insecta</taxon>
        <taxon>Pterygota</taxon>
        <taxon>Neoptera</taxon>
        <taxon>Paraneoptera</taxon>
        <taxon>Hemiptera</taxon>
        <taxon>Sternorrhyncha</taxon>
        <taxon>Psylloidea</taxon>
        <taxon>Psyllidae</taxon>
        <taxon>Psyllinae</taxon>
        <taxon>Cacopsylla</taxon>
    </lineage>
</organism>
<accession>A0A8D8QCV3</accession>
<evidence type="ECO:0000313" key="1">
    <source>
        <dbReference type="EMBL" id="CAG6629541.1"/>
    </source>
</evidence>